<dbReference type="Proteomes" id="UP000697472">
    <property type="component" value="Unassembled WGS sequence"/>
</dbReference>
<evidence type="ECO:0000256" key="7">
    <source>
        <dbReference type="RuleBase" id="RU362048"/>
    </source>
</evidence>
<feature type="transmembrane region" description="Helical" evidence="7">
    <location>
        <begin position="110"/>
        <end position="135"/>
    </location>
</feature>
<reference evidence="8 9" key="1">
    <citation type="submission" date="2021-01" db="EMBL/GenBank/DDBJ databases">
        <title>Genomic Encyclopedia of Type Strains, Phase IV (KMG-IV): sequencing the most valuable type-strain genomes for metagenomic binning, comparative biology and taxonomic classification.</title>
        <authorList>
            <person name="Goeker M."/>
        </authorList>
    </citation>
    <scope>NUCLEOTIDE SEQUENCE [LARGE SCALE GENOMIC DNA]</scope>
    <source>
        <strain evidence="8 9">DSM 27382</strain>
    </source>
</reference>
<evidence type="ECO:0000256" key="2">
    <source>
        <dbReference type="ARBA" id="ARBA00009784"/>
    </source>
</evidence>
<evidence type="ECO:0000256" key="3">
    <source>
        <dbReference type="ARBA" id="ARBA00022475"/>
    </source>
</evidence>
<dbReference type="RefSeq" id="WP_205008781.1">
    <property type="nucleotide sequence ID" value="NZ_JAFBEH010000002.1"/>
</dbReference>
<sequence length="206" mass="22098">MVSQFLYAFMAFFAIMNPISNLPAYMALVADDSQKISQKIAFRSLLIAFIIVVIFVFSGELIFKVFGITIESFRVAGGILVAIIGYHMINGNHSPSAKGMPANDANADPLSVAISPLAMPLFAGPGTITTALSLAHGGLKNQLITVLSFASLAIITYLLLRNAKEISKLLGDNLMKIITKMMGLILFTIGVQMVISSVQTLFGLHS</sequence>
<keyword evidence="6 7" id="KW-0472">Membrane</keyword>
<evidence type="ECO:0000256" key="1">
    <source>
        <dbReference type="ARBA" id="ARBA00004651"/>
    </source>
</evidence>
<dbReference type="EMBL" id="JAFBEH010000002">
    <property type="protein sequence ID" value="MBM7641907.1"/>
    <property type="molecule type" value="Genomic_DNA"/>
</dbReference>
<feature type="transmembrane region" description="Helical" evidence="7">
    <location>
        <begin position="181"/>
        <end position="202"/>
    </location>
</feature>
<dbReference type="NCBIfam" id="TIGR00427">
    <property type="entry name" value="NAAT family transporter"/>
    <property type="match status" value="1"/>
</dbReference>
<evidence type="ECO:0000256" key="4">
    <source>
        <dbReference type="ARBA" id="ARBA00022692"/>
    </source>
</evidence>
<feature type="transmembrane region" description="Helical" evidence="7">
    <location>
        <begin position="141"/>
        <end position="160"/>
    </location>
</feature>
<name>A0ABS2PPE4_9STRE</name>
<evidence type="ECO:0000313" key="8">
    <source>
        <dbReference type="EMBL" id="MBM7641907.1"/>
    </source>
</evidence>
<keyword evidence="9" id="KW-1185">Reference proteome</keyword>
<protein>
    <recommendedName>
        <fullName evidence="7">UPF0056 membrane protein</fullName>
    </recommendedName>
</protein>
<evidence type="ECO:0000256" key="6">
    <source>
        <dbReference type="ARBA" id="ARBA00023136"/>
    </source>
</evidence>
<keyword evidence="4 7" id="KW-0812">Transmembrane</keyword>
<feature type="transmembrane region" description="Helical" evidence="7">
    <location>
        <begin position="65"/>
        <end position="89"/>
    </location>
</feature>
<dbReference type="Pfam" id="PF01914">
    <property type="entry name" value="MarC"/>
    <property type="match status" value="1"/>
</dbReference>
<evidence type="ECO:0000256" key="5">
    <source>
        <dbReference type="ARBA" id="ARBA00022989"/>
    </source>
</evidence>
<feature type="transmembrane region" description="Helical" evidence="7">
    <location>
        <begin position="40"/>
        <end position="59"/>
    </location>
</feature>
<comment type="similarity">
    <text evidence="2 7">Belongs to the UPF0056 (MarC) family.</text>
</comment>
<evidence type="ECO:0000313" key="9">
    <source>
        <dbReference type="Proteomes" id="UP000697472"/>
    </source>
</evidence>
<gene>
    <name evidence="8" type="ORF">JOC28_000195</name>
</gene>
<comment type="subcellular location">
    <subcellularLocation>
        <location evidence="1 7">Cell membrane</location>
        <topology evidence="1 7">Multi-pass membrane protein</topology>
    </subcellularLocation>
</comment>
<dbReference type="InterPro" id="IPR002771">
    <property type="entry name" value="Multi_antbiot-R_MarC"/>
</dbReference>
<comment type="caution">
    <text evidence="8">The sequence shown here is derived from an EMBL/GenBank/DDBJ whole genome shotgun (WGS) entry which is preliminary data.</text>
</comment>
<organism evidence="8 9">
    <name type="scientific">Streptococcus loxodontisalivarius</name>
    <dbReference type="NCBI Taxonomy" id="1349415"/>
    <lineage>
        <taxon>Bacteria</taxon>
        <taxon>Bacillati</taxon>
        <taxon>Bacillota</taxon>
        <taxon>Bacilli</taxon>
        <taxon>Lactobacillales</taxon>
        <taxon>Streptococcaceae</taxon>
        <taxon>Streptococcus</taxon>
    </lineage>
</organism>
<feature type="transmembrane region" description="Helical" evidence="7">
    <location>
        <begin position="6"/>
        <end position="28"/>
    </location>
</feature>
<dbReference type="PANTHER" id="PTHR33508:SF1">
    <property type="entry name" value="UPF0056 MEMBRANE PROTEIN YHCE"/>
    <property type="match status" value="1"/>
</dbReference>
<keyword evidence="3" id="KW-1003">Cell membrane</keyword>
<dbReference type="PANTHER" id="PTHR33508">
    <property type="entry name" value="UPF0056 MEMBRANE PROTEIN YHCE"/>
    <property type="match status" value="1"/>
</dbReference>
<proteinExistence type="inferred from homology"/>
<keyword evidence="5 7" id="KW-1133">Transmembrane helix</keyword>
<accession>A0ABS2PPE4</accession>